<organism evidence="2">
    <name type="scientific">Trypanosoma congolense (strain IL3000)</name>
    <dbReference type="NCBI Taxonomy" id="1068625"/>
    <lineage>
        <taxon>Eukaryota</taxon>
        <taxon>Discoba</taxon>
        <taxon>Euglenozoa</taxon>
        <taxon>Kinetoplastea</taxon>
        <taxon>Metakinetoplastina</taxon>
        <taxon>Trypanosomatida</taxon>
        <taxon>Trypanosomatidae</taxon>
        <taxon>Trypanosoma</taxon>
        <taxon>Nannomonas</taxon>
    </lineage>
</organism>
<dbReference type="EMBL" id="HE575320">
    <property type="protein sequence ID" value="CCC91327.1"/>
    <property type="molecule type" value="Genomic_DNA"/>
</dbReference>
<reference evidence="2" key="1">
    <citation type="journal article" date="2012" name="Proc. Natl. Acad. Sci. U.S.A.">
        <title>Antigenic diversity is generated by distinct evolutionary mechanisms in African trypanosome species.</title>
        <authorList>
            <person name="Jackson A.P."/>
            <person name="Berry A."/>
            <person name="Aslett M."/>
            <person name="Allison H.C."/>
            <person name="Burton P."/>
            <person name="Vavrova-Anderson J."/>
            <person name="Brown R."/>
            <person name="Browne H."/>
            <person name="Corton N."/>
            <person name="Hauser H."/>
            <person name="Gamble J."/>
            <person name="Gilderthorp R."/>
            <person name="Marcello L."/>
            <person name="McQuillan J."/>
            <person name="Otto T.D."/>
            <person name="Quail M.A."/>
            <person name="Sanders M.J."/>
            <person name="van Tonder A."/>
            <person name="Ginger M.L."/>
            <person name="Field M.C."/>
            <person name="Barry J.D."/>
            <person name="Hertz-Fowler C."/>
            <person name="Berriman M."/>
        </authorList>
    </citation>
    <scope>NUCLEOTIDE SEQUENCE</scope>
    <source>
        <strain evidence="2">IL3000</strain>
    </source>
</reference>
<evidence type="ECO:0000256" key="1">
    <source>
        <dbReference type="SAM" id="MobiDB-lite"/>
    </source>
</evidence>
<proteinExistence type="predicted"/>
<name>G0UPL6_TRYCI</name>
<sequence>MNVSEFLRKLKECSSLKESSSPVVENGVQLSLPSVGDGGSVDVSDGVVDEDVSDDEMLIDSNCDCETSFFFKRGKRNRYDASLPARDELMTPRQPLPVLKMFKTNECLGQEEAFSNTVRRRARIPTSLVTGARKGSSAAADALREELLRKKTLLNKSCRIGDFSTVDLCGASQPVVHSGVDVDEILGDVEGLLSTDDSSARRSAAVSNELPFSETRPSPTEDKSVVINPPENSTSLAEPTAAVTRKGKMSLFARAKLYNSGEKFPNAKTDAELIEVKKFSS</sequence>
<dbReference type="VEuPathDB" id="TriTrypDB:TcIL3000_7_1330"/>
<gene>
    <name evidence="2" type="ORF">TCIL3000_7_1330</name>
</gene>
<feature type="region of interest" description="Disordered" evidence="1">
    <location>
        <begin position="197"/>
        <end position="238"/>
    </location>
</feature>
<accession>G0UPL6</accession>
<dbReference type="AlphaFoldDB" id="G0UPL6"/>
<protein>
    <submittedName>
        <fullName evidence="2">Uncharacterized protein</fullName>
    </submittedName>
</protein>
<evidence type="ECO:0000313" key="2">
    <source>
        <dbReference type="EMBL" id="CCC91327.1"/>
    </source>
</evidence>